<dbReference type="PANTHER" id="PTHR12027:SF70">
    <property type="entry name" value="PROTEIN WNT-16"/>
    <property type="match status" value="1"/>
</dbReference>
<protein>
    <recommendedName>
        <fullName evidence="9">Protein Wnt</fullName>
    </recommendedName>
</protein>
<organism evidence="11 12">
    <name type="scientific">Limulus polyphemus</name>
    <name type="common">Atlantic horseshoe crab</name>
    <dbReference type="NCBI Taxonomy" id="6850"/>
    <lineage>
        <taxon>Eukaryota</taxon>
        <taxon>Metazoa</taxon>
        <taxon>Ecdysozoa</taxon>
        <taxon>Arthropoda</taxon>
        <taxon>Chelicerata</taxon>
        <taxon>Merostomata</taxon>
        <taxon>Xiphosura</taxon>
        <taxon>Limulidae</taxon>
        <taxon>Limulus</taxon>
    </lineage>
</organism>
<comment type="function">
    <text evidence="9">Ligand for members of the frizzled family of seven transmembrane receptors.</text>
</comment>
<evidence type="ECO:0000256" key="3">
    <source>
        <dbReference type="ARBA" id="ARBA00022473"/>
    </source>
</evidence>
<evidence type="ECO:0000313" key="11">
    <source>
        <dbReference type="Proteomes" id="UP000694941"/>
    </source>
</evidence>
<gene>
    <name evidence="12" type="primary">LOC106462648</name>
</gene>
<dbReference type="GeneID" id="106462648"/>
<sequence>MKIHGTWGKSVVVWIICIQCLVPVLKQVSGSWMYLAMIGISKSELESQQDSTIGQTSEMTACSTVPDLVPKQIKVCQEHPGTIHAVSAGAKLGILECQRQFRYERWNCTPEGGYNVFGHTLKRGSKEAAFIHAIFSAGVVQALTESCSSGNLTVCACDRSQQGYTSTADGWKWGGCSDNVRYGISFARLFVDATEKTPRKTAAEDNSQSENDKKKNWKRRMQHLKAMMNLHNNHVGRLAVSKHMQLKCRCHGVSGSCELKTCWRKLPSFYEVGTHLKQKYEESVRVRKGRRKLRRRDKRRPKVRKYDLVHLRRSPNFCLQDLANGILGTTGRQCNKTSKNADGCDLLCCGRGYNTQLIRHSERCRCKFHWCCNVSCDICVTDVEIYTCK</sequence>
<keyword evidence="6 9" id="KW-0879">Wnt signaling pathway</keyword>
<keyword evidence="11" id="KW-1185">Reference proteome</keyword>
<keyword evidence="8" id="KW-0449">Lipoprotein</keyword>
<evidence type="ECO:0000256" key="10">
    <source>
        <dbReference type="SAM" id="MobiDB-lite"/>
    </source>
</evidence>
<evidence type="ECO:0000256" key="7">
    <source>
        <dbReference type="ARBA" id="ARBA00023157"/>
    </source>
</evidence>
<dbReference type="CDD" id="cd19344">
    <property type="entry name" value="Wnt_Wnt16"/>
    <property type="match status" value="1"/>
</dbReference>
<dbReference type="PRINTS" id="PR01349">
    <property type="entry name" value="WNTPROTEIN"/>
</dbReference>
<dbReference type="Pfam" id="PF00110">
    <property type="entry name" value="wnt"/>
    <property type="match status" value="1"/>
</dbReference>
<dbReference type="Gene3D" id="3.30.2460.20">
    <property type="match status" value="1"/>
</dbReference>
<keyword evidence="7" id="KW-1015">Disulfide bond</keyword>
<dbReference type="RefSeq" id="XP_022246054.1">
    <property type="nucleotide sequence ID" value="XM_022390346.1"/>
</dbReference>
<evidence type="ECO:0000313" key="12">
    <source>
        <dbReference type="RefSeq" id="XP_022246054.1"/>
    </source>
</evidence>
<reference evidence="12" key="1">
    <citation type="submission" date="2025-08" db="UniProtKB">
        <authorList>
            <consortium name="RefSeq"/>
        </authorList>
    </citation>
    <scope>IDENTIFICATION</scope>
    <source>
        <tissue evidence="12">Muscle</tissue>
    </source>
</reference>
<comment type="subcellular location">
    <subcellularLocation>
        <location evidence="1 9">Secreted</location>
        <location evidence="1 9">Extracellular space</location>
        <location evidence="1 9">Extracellular matrix</location>
    </subcellularLocation>
</comment>
<dbReference type="InterPro" id="IPR043158">
    <property type="entry name" value="Wnt_C"/>
</dbReference>
<evidence type="ECO:0000256" key="8">
    <source>
        <dbReference type="ARBA" id="ARBA00023288"/>
    </source>
</evidence>
<dbReference type="PROSITE" id="PS00246">
    <property type="entry name" value="WNT1"/>
    <property type="match status" value="1"/>
</dbReference>
<keyword evidence="5" id="KW-0272">Extracellular matrix</keyword>
<evidence type="ECO:0000256" key="4">
    <source>
        <dbReference type="ARBA" id="ARBA00022525"/>
    </source>
</evidence>
<evidence type="ECO:0000256" key="5">
    <source>
        <dbReference type="ARBA" id="ARBA00022530"/>
    </source>
</evidence>
<evidence type="ECO:0000256" key="9">
    <source>
        <dbReference type="RuleBase" id="RU003500"/>
    </source>
</evidence>
<dbReference type="SMART" id="SM00097">
    <property type="entry name" value="WNT1"/>
    <property type="match status" value="1"/>
</dbReference>
<dbReference type="InterPro" id="IPR005817">
    <property type="entry name" value="Wnt"/>
</dbReference>
<comment type="similarity">
    <text evidence="2 9">Belongs to the Wnt family.</text>
</comment>
<evidence type="ECO:0000256" key="1">
    <source>
        <dbReference type="ARBA" id="ARBA00004498"/>
    </source>
</evidence>
<evidence type="ECO:0000256" key="2">
    <source>
        <dbReference type="ARBA" id="ARBA00005683"/>
    </source>
</evidence>
<name>A0ABM1SQZ8_LIMPO</name>
<feature type="region of interest" description="Disordered" evidence="10">
    <location>
        <begin position="197"/>
        <end position="217"/>
    </location>
</feature>
<keyword evidence="4" id="KW-0964">Secreted</keyword>
<keyword evidence="3 9" id="KW-0217">Developmental protein</keyword>
<dbReference type="Proteomes" id="UP000694941">
    <property type="component" value="Unplaced"/>
</dbReference>
<accession>A0ABM1SQZ8</accession>
<dbReference type="PANTHER" id="PTHR12027">
    <property type="entry name" value="WNT RELATED"/>
    <property type="match status" value="1"/>
</dbReference>
<evidence type="ECO:0000256" key="6">
    <source>
        <dbReference type="ARBA" id="ARBA00022687"/>
    </source>
</evidence>
<dbReference type="InterPro" id="IPR018161">
    <property type="entry name" value="Wnt_CS"/>
</dbReference>
<proteinExistence type="inferred from homology"/>